<name>A0A7J7IWW7_BUGNE</name>
<dbReference type="EMBL" id="VXIV02003311">
    <property type="protein sequence ID" value="KAF6018409.1"/>
    <property type="molecule type" value="Genomic_DNA"/>
</dbReference>
<keyword evidence="1" id="KW-0472">Membrane</keyword>
<protein>
    <submittedName>
        <fullName evidence="2">Uncharacterized protein</fullName>
    </submittedName>
</protein>
<comment type="caution">
    <text evidence="2">The sequence shown here is derived from an EMBL/GenBank/DDBJ whole genome shotgun (WGS) entry which is preliminary data.</text>
</comment>
<keyword evidence="1" id="KW-1133">Transmembrane helix</keyword>
<reference evidence="2" key="1">
    <citation type="submission" date="2020-06" db="EMBL/GenBank/DDBJ databases">
        <title>Draft genome of Bugula neritina, a colonial animal packing powerful symbionts and potential medicines.</title>
        <authorList>
            <person name="Rayko M."/>
        </authorList>
    </citation>
    <scope>NUCLEOTIDE SEQUENCE [LARGE SCALE GENOMIC DNA]</scope>
    <source>
        <strain evidence="2">Kwan_BN1</strain>
    </source>
</reference>
<evidence type="ECO:0000256" key="1">
    <source>
        <dbReference type="SAM" id="Phobius"/>
    </source>
</evidence>
<accession>A0A7J7IWW7</accession>
<proteinExistence type="predicted"/>
<evidence type="ECO:0000313" key="3">
    <source>
        <dbReference type="Proteomes" id="UP000593567"/>
    </source>
</evidence>
<keyword evidence="3" id="KW-1185">Reference proteome</keyword>
<dbReference type="AlphaFoldDB" id="A0A7J7IWW7"/>
<keyword evidence="1" id="KW-0812">Transmembrane</keyword>
<feature type="transmembrane region" description="Helical" evidence="1">
    <location>
        <begin position="32"/>
        <end position="55"/>
    </location>
</feature>
<dbReference type="Proteomes" id="UP000593567">
    <property type="component" value="Unassembled WGS sequence"/>
</dbReference>
<gene>
    <name evidence="2" type="ORF">EB796_023265</name>
</gene>
<evidence type="ECO:0000313" key="2">
    <source>
        <dbReference type="EMBL" id="KAF6018409.1"/>
    </source>
</evidence>
<sequence>MILCFLCVNPSLSCSTKMKTYGFLYSLPQECLGFFCVFLLIANLTYFLTLINCFFKYSHSVQHNKESVVLSYWKSAARFCWNNGYLLSAYSLQYQTIWSRYPIPYLTIIFNEVTTMHTCCRIVDECNQDRWGGKLKTYGFLYSLPQECLGFFCVFLLIANLTNFLTLVIICKIR</sequence>
<organism evidence="2 3">
    <name type="scientific">Bugula neritina</name>
    <name type="common">Brown bryozoan</name>
    <name type="synonym">Sertularia neritina</name>
    <dbReference type="NCBI Taxonomy" id="10212"/>
    <lineage>
        <taxon>Eukaryota</taxon>
        <taxon>Metazoa</taxon>
        <taxon>Spiralia</taxon>
        <taxon>Lophotrochozoa</taxon>
        <taxon>Bryozoa</taxon>
        <taxon>Gymnolaemata</taxon>
        <taxon>Cheilostomatida</taxon>
        <taxon>Flustrina</taxon>
        <taxon>Buguloidea</taxon>
        <taxon>Bugulidae</taxon>
        <taxon>Bugula</taxon>
    </lineage>
</organism>
<feature type="transmembrane region" description="Helical" evidence="1">
    <location>
        <begin position="148"/>
        <end position="170"/>
    </location>
</feature>